<sequence>MTTPPPSRPPRRRTPQALTEAKLRSAYSDQPERIRYFKRVSPSGAINDLVEMLKWDSPWRIRFLALAGALTVCVAGGFMIESSGFRIEPRKFEIDYVDLPPLDETEAQKEARYERNRIERDARLQANRERFERSKQFYRELGEATGVDVDDE</sequence>
<keyword evidence="4" id="KW-1185">Reference proteome</keyword>
<dbReference type="Proteomes" id="UP001302429">
    <property type="component" value="Chromosome"/>
</dbReference>
<dbReference type="AlphaFoldDB" id="A0AA97I0V7"/>
<feature type="region of interest" description="Disordered" evidence="1">
    <location>
        <begin position="1"/>
        <end position="24"/>
    </location>
</feature>
<gene>
    <name evidence="3" type="ORF">RB602_01440</name>
</gene>
<dbReference type="EMBL" id="CP136594">
    <property type="protein sequence ID" value="WOE75407.1"/>
    <property type="molecule type" value="Genomic_DNA"/>
</dbReference>
<proteinExistence type="predicted"/>
<evidence type="ECO:0000256" key="1">
    <source>
        <dbReference type="SAM" id="MobiDB-lite"/>
    </source>
</evidence>
<name>A0AA97I0V7_9SPHN</name>
<evidence type="ECO:0000313" key="3">
    <source>
        <dbReference type="EMBL" id="WOE75407.1"/>
    </source>
</evidence>
<feature type="transmembrane region" description="Helical" evidence="2">
    <location>
        <begin position="59"/>
        <end position="80"/>
    </location>
</feature>
<organism evidence="3 4">
    <name type="scientific">Alterisphingorhabdus coralli</name>
    <dbReference type="NCBI Taxonomy" id="3071408"/>
    <lineage>
        <taxon>Bacteria</taxon>
        <taxon>Pseudomonadati</taxon>
        <taxon>Pseudomonadota</taxon>
        <taxon>Alphaproteobacteria</taxon>
        <taxon>Sphingomonadales</taxon>
        <taxon>Sphingomonadaceae</taxon>
        <taxon>Alterisphingorhabdus (ex Yan et al. 2024)</taxon>
    </lineage>
</organism>
<dbReference type="KEGG" id="acoa:RB602_01440"/>
<keyword evidence="2" id="KW-0472">Membrane</keyword>
<keyword evidence="2" id="KW-1133">Transmembrane helix</keyword>
<protein>
    <submittedName>
        <fullName evidence="3">Uncharacterized protein</fullName>
    </submittedName>
</protein>
<keyword evidence="2" id="KW-0812">Transmembrane</keyword>
<accession>A0AA97I0V7</accession>
<dbReference type="RefSeq" id="WP_317082280.1">
    <property type="nucleotide sequence ID" value="NZ_CP136594.1"/>
</dbReference>
<evidence type="ECO:0000256" key="2">
    <source>
        <dbReference type="SAM" id="Phobius"/>
    </source>
</evidence>
<evidence type="ECO:0000313" key="4">
    <source>
        <dbReference type="Proteomes" id="UP001302429"/>
    </source>
</evidence>
<reference evidence="3 4" key="1">
    <citation type="submission" date="2023-10" db="EMBL/GenBank/DDBJ databases">
        <title>Complete genome sequence of a Sphingomonadaceae bacterium.</title>
        <authorList>
            <person name="Yan C."/>
        </authorList>
    </citation>
    <scope>NUCLEOTIDE SEQUENCE [LARGE SCALE GENOMIC DNA]</scope>
    <source>
        <strain evidence="3 4">SCSIO 66989</strain>
    </source>
</reference>